<dbReference type="InterPro" id="IPR036938">
    <property type="entry name" value="PAP2/HPO_sf"/>
</dbReference>
<gene>
    <name evidence="3" type="ORF">JG540_09305</name>
</gene>
<dbReference type="InterPro" id="IPR000326">
    <property type="entry name" value="PAP2/HPO"/>
</dbReference>
<accession>A0A7T7MBK8</accession>
<dbReference type="SMART" id="SM00014">
    <property type="entry name" value="acidPPc"/>
    <property type="match status" value="1"/>
</dbReference>
<feature type="transmembrane region" description="Helical" evidence="1">
    <location>
        <begin position="52"/>
        <end position="73"/>
    </location>
</feature>
<feature type="transmembrane region" description="Helical" evidence="1">
    <location>
        <begin position="93"/>
        <end position="110"/>
    </location>
</feature>
<evidence type="ECO:0000313" key="4">
    <source>
        <dbReference type="Proteomes" id="UP000595895"/>
    </source>
</evidence>
<evidence type="ECO:0000259" key="2">
    <source>
        <dbReference type="SMART" id="SM00014"/>
    </source>
</evidence>
<dbReference type="KEGG" id="awe:JG540_09305"/>
<dbReference type="SUPFAM" id="SSF48317">
    <property type="entry name" value="Acid phosphatase/Vanadium-dependent haloperoxidase"/>
    <property type="match status" value="1"/>
</dbReference>
<keyword evidence="1" id="KW-1133">Transmembrane helix</keyword>
<dbReference type="CDD" id="cd01610">
    <property type="entry name" value="PAP2_like"/>
    <property type="match status" value="1"/>
</dbReference>
<feature type="transmembrane region" description="Helical" evidence="1">
    <location>
        <begin position="117"/>
        <end position="138"/>
    </location>
</feature>
<protein>
    <submittedName>
        <fullName evidence="3">Phosphatase PAP2 family protein</fullName>
    </submittedName>
</protein>
<name>A0A7T7MBK8_9ACTO</name>
<keyword evidence="1" id="KW-0812">Transmembrane</keyword>
<keyword evidence="1" id="KW-0472">Membrane</keyword>
<dbReference type="AlphaFoldDB" id="A0A7T7MBK8"/>
<feature type="transmembrane region" description="Helical" evidence="1">
    <location>
        <begin position="23"/>
        <end position="45"/>
    </location>
</feature>
<feature type="transmembrane region" description="Helical" evidence="1">
    <location>
        <begin position="144"/>
        <end position="164"/>
    </location>
</feature>
<dbReference type="Gene3D" id="1.20.144.10">
    <property type="entry name" value="Phosphatidic acid phosphatase type 2/haloperoxidase"/>
    <property type="match status" value="1"/>
</dbReference>
<dbReference type="EMBL" id="CP066802">
    <property type="protein sequence ID" value="QQM68467.1"/>
    <property type="molecule type" value="Genomic_DNA"/>
</dbReference>
<dbReference type="Proteomes" id="UP000595895">
    <property type="component" value="Chromosome"/>
</dbReference>
<organism evidence="3 4">
    <name type="scientific">Actinomyces weissii</name>
    <dbReference type="NCBI Taxonomy" id="675090"/>
    <lineage>
        <taxon>Bacteria</taxon>
        <taxon>Bacillati</taxon>
        <taxon>Actinomycetota</taxon>
        <taxon>Actinomycetes</taxon>
        <taxon>Actinomycetales</taxon>
        <taxon>Actinomycetaceae</taxon>
        <taxon>Actinomyces</taxon>
    </lineage>
</organism>
<feature type="transmembrane region" description="Helical" evidence="1">
    <location>
        <begin position="185"/>
        <end position="204"/>
    </location>
</feature>
<evidence type="ECO:0000313" key="3">
    <source>
        <dbReference type="EMBL" id="QQM68467.1"/>
    </source>
</evidence>
<keyword evidence="4" id="KW-1185">Reference proteome</keyword>
<feature type="transmembrane region" description="Helical" evidence="1">
    <location>
        <begin position="224"/>
        <end position="249"/>
    </location>
</feature>
<sequence>MEQTALSGSLIGARFVSGHARSLLQVITMPGLVALILAVLLLALWRGSRRRALWAAGVVVATNVSTQVIKHWVLWRPEFGLSQRWDGANTLPSGHTAVAASAAVALVLVTSRRWRPLAAWAGALVAVAVGYSTLVCQWHRPADVVAALLLALGWGALAVAGGCWQDEGPANGPGGRGRHWGSAGMTAPTLALLLVGLLAGLASVPLELWTLWGAEEAASVPDELMAYAAGAAATVATACAGMAVLVLLSGPAAASRQRR</sequence>
<dbReference type="Pfam" id="PF01569">
    <property type="entry name" value="PAP2"/>
    <property type="match status" value="1"/>
</dbReference>
<feature type="domain" description="Phosphatidic acid phosphatase type 2/haloperoxidase" evidence="2">
    <location>
        <begin position="51"/>
        <end position="159"/>
    </location>
</feature>
<reference evidence="3 4" key="1">
    <citation type="submission" date="2020-12" db="EMBL/GenBank/DDBJ databases">
        <authorList>
            <person name="Zhou J."/>
        </authorList>
    </citation>
    <scope>NUCLEOTIDE SEQUENCE [LARGE SCALE GENOMIC DNA]</scope>
    <source>
        <strain evidence="3 4">CCUG 61299</strain>
    </source>
</reference>
<evidence type="ECO:0000256" key="1">
    <source>
        <dbReference type="SAM" id="Phobius"/>
    </source>
</evidence>
<proteinExistence type="predicted"/>